<protein>
    <submittedName>
        <fullName evidence="1">Uncharacterized protein</fullName>
    </submittedName>
</protein>
<gene>
    <name evidence="1" type="ORF">PENARI_c079G01113</name>
</gene>
<accession>A0A1F5L1C1</accession>
<comment type="caution">
    <text evidence="1">The sequence shown here is derived from an EMBL/GenBank/DDBJ whole genome shotgun (WGS) entry which is preliminary data.</text>
</comment>
<organism evidence="1 2">
    <name type="scientific">Penicillium arizonense</name>
    <dbReference type="NCBI Taxonomy" id="1835702"/>
    <lineage>
        <taxon>Eukaryota</taxon>
        <taxon>Fungi</taxon>
        <taxon>Dikarya</taxon>
        <taxon>Ascomycota</taxon>
        <taxon>Pezizomycotina</taxon>
        <taxon>Eurotiomycetes</taxon>
        <taxon>Eurotiomycetidae</taxon>
        <taxon>Eurotiales</taxon>
        <taxon>Aspergillaceae</taxon>
        <taxon>Penicillium</taxon>
    </lineage>
</organism>
<dbReference type="EMBL" id="LXJU01000079">
    <property type="protein sequence ID" value="OGE46995.1"/>
    <property type="molecule type" value="Genomic_DNA"/>
</dbReference>
<dbReference type="Proteomes" id="UP000177622">
    <property type="component" value="Unassembled WGS sequence"/>
</dbReference>
<dbReference type="GeneID" id="34582416"/>
<sequence>MFQIYMHTYRRLLQRYLYFIRVLPFYSDS</sequence>
<proteinExistence type="predicted"/>
<evidence type="ECO:0000313" key="2">
    <source>
        <dbReference type="Proteomes" id="UP000177622"/>
    </source>
</evidence>
<reference evidence="1 2" key="1">
    <citation type="journal article" date="2016" name="Sci. Rep.">
        <title>Penicillium arizonense, a new, genome sequenced fungal species, reveals a high chemical diversity in secreted metabolites.</title>
        <authorList>
            <person name="Grijseels S."/>
            <person name="Nielsen J.C."/>
            <person name="Randelovic M."/>
            <person name="Nielsen J."/>
            <person name="Nielsen K.F."/>
            <person name="Workman M."/>
            <person name="Frisvad J.C."/>
        </authorList>
    </citation>
    <scope>NUCLEOTIDE SEQUENCE [LARGE SCALE GENOMIC DNA]</scope>
    <source>
        <strain evidence="1 2">CBS 141311</strain>
    </source>
</reference>
<name>A0A1F5L1C1_PENAI</name>
<evidence type="ECO:0000313" key="1">
    <source>
        <dbReference type="EMBL" id="OGE46995.1"/>
    </source>
</evidence>
<keyword evidence="2" id="KW-1185">Reference proteome</keyword>
<dbReference type="AlphaFoldDB" id="A0A1F5L1C1"/>
<dbReference type="RefSeq" id="XP_022482462.1">
    <property type="nucleotide sequence ID" value="XM_022637682.1"/>
</dbReference>